<keyword evidence="7 13" id="KW-0808">Transferase</keyword>
<evidence type="ECO:0000256" key="1">
    <source>
        <dbReference type="ARBA" id="ARBA00002724"/>
    </source>
</evidence>
<evidence type="ECO:0000256" key="9">
    <source>
        <dbReference type="ARBA" id="ARBA00022884"/>
    </source>
</evidence>
<dbReference type="InterPro" id="IPR029063">
    <property type="entry name" value="SAM-dependent_MTases_sf"/>
</dbReference>
<dbReference type="SUPFAM" id="SSF53335">
    <property type="entry name" value="S-adenosyl-L-methionine-dependent methyltransferases"/>
    <property type="match status" value="1"/>
</dbReference>
<dbReference type="Proteomes" id="UP000377798">
    <property type="component" value="Unassembled WGS sequence"/>
</dbReference>
<dbReference type="RefSeq" id="WP_131748785.1">
    <property type="nucleotide sequence ID" value="NZ_CAACYI010000001.1"/>
</dbReference>
<feature type="binding site" evidence="13">
    <location>
        <position position="278"/>
    </location>
    <ligand>
        <name>S-adenosyl-L-methionine</name>
        <dbReference type="ChEBI" id="CHEBI:59789"/>
    </ligand>
</feature>
<dbReference type="GO" id="GO:0005737">
    <property type="term" value="C:cytoplasm"/>
    <property type="evidence" value="ECO:0007669"/>
    <property type="project" value="UniProtKB-SubCell"/>
</dbReference>
<keyword evidence="16" id="KW-1185">Reference proteome</keyword>
<dbReference type="InterPro" id="IPR049560">
    <property type="entry name" value="MeTrfase_RsmB-F_NOP2_cat"/>
</dbReference>
<evidence type="ECO:0000256" key="5">
    <source>
        <dbReference type="ARBA" id="ARBA00022552"/>
    </source>
</evidence>
<dbReference type="PANTHER" id="PTHR22807:SF53">
    <property type="entry name" value="RIBOSOMAL RNA SMALL SUBUNIT METHYLTRANSFERASE B-RELATED"/>
    <property type="match status" value="1"/>
</dbReference>
<gene>
    <name evidence="15" type="primary">rsmB</name>
    <name evidence="15" type="ORF">NCTC13150_00746</name>
</gene>
<dbReference type="GO" id="GO:0006355">
    <property type="term" value="P:regulation of DNA-templated transcription"/>
    <property type="evidence" value="ECO:0007669"/>
    <property type="project" value="InterPro"/>
</dbReference>
<dbReference type="Gene3D" id="1.10.940.10">
    <property type="entry name" value="NusB-like"/>
    <property type="match status" value="1"/>
</dbReference>
<dbReference type="GO" id="GO:0003723">
    <property type="term" value="F:RNA binding"/>
    <property type="evidence" value="ECO:0007669"/>
    <property type="project" value="UniProtKB-UniRule"/>
</dbReference>
<dbReference type="Gene3D" id="3.40.50.150">
    <property type="entry name" value="Vaccinia Virus protein VP39"/>
    <property type="match status" value="1"/>
</dbReference>
<dbReference type="Pfam" id="PF22458">
    <property type="entry name" value="RsmF-B_ferredox"/>
    <property type="match status" value="1"/>
</dbReference>
<evidence type="ECO:0000256" key="7">
    <source>
        <dbReference type="ARBA" id="ARBA00022679"/>
    </source>
</evidence>
<dbReference type="Gene3D" id="3.30.70.1170">
    <property type="entry name" value="Sun protein, domain 3"/>
    <property type="match status" value="1"/>
</dbReference>
<proteinExistence type="inferred from homology"/>
<evidence type="ECO:0000256" key="11">
    <source>
        <dbReference type="ARBA" id="ARBA00031088"/>
    </source>
</evidence>
<keyword evidence="4" id="KW-0963">Cytoplasm</keyword>
<evidence type="ECO:0000313" key="16">
    <source>
        <dbReference type="Proteomes" id="UP000377798"/>
    </source>
</evidence>
<protein>
    <recommendedName>
        <fullName evidence="3">16S rRNA (cytosine(967)-C(5))-methyltransferase</fullName>
        <ecNumber evidence="3">2.1.1.176</ecNumber>
    </recommendedName>
    <alternativeName>
        <fullName evidence="10">16S rRNA m5C967 methyltransferase</fullName>
    </alternativeName>
    <alternativeName>
        <fullName evidence="11">rRNA (cytosine-C(5)-)-methyltransferase RsmB</fullName>
    </alternativeName>
</protein>
<feature type="binding site" evidence="13">
    <location>
        <position position="323"/>
    </location>
    <ligand>
        <name>S-adenosyl-L-methionine</name>
        <dbReference type="ChEBI" id="CHEBI:59789"/>
    </ligand>
</feature>
<evidence type="ECO:0000256" key="12">
    <source>
        <dbReference type="ARBA" id="ARBA00047283"/>
    </source>
</evidence>
<comment type="subcellular location">
    <subcellularLocation>
        <location evidence="2">Cytoplasm</location>
    </subcellularLocation>
</comment>
<feature type="active site" description="Nucleophile" evidence="13">
    <location>
        <position position="376"/>
    </location>
</feature>
<comment type="catalytic activity">
    <reaction evidence="12">
        <text>cytidine(967) in 16S rRNA + S-adenosyl-L-methionine = 5-methylcytidine(967) in 16S rRNA + S-adenosyl-L-homocysteine + H(+)</text>
        <dbReference type="Rhea" id="RHEA:42748"/>
        <dbReference type="Rhea" id="RHEA-COMP:10219"/>
        <dbReference type="Rhea" id="RHEA-COMP:10220"/>
        <dbReference type="ChEBI" id="CHEBI:15378"/>
        <dbReference type="ChEBI" id="CHEBI:57856"/>
        <dbReference type="ChEBI" id="CHEBI:59789"/>
        <dbReference type="ChEBI" id="CHEBI:74483"/>
        <dbReference type="ChEBI" id="CHEBI:82748"/>
        <dbReference type="EC" id="2.1.1.176"/>
    </reaction>
</comment>
<evidence type="ECO:0000313" key="15">
    <source>
        <dbReference type="EMBL" id="VFB16228.1"/>
    </source>
</evidence>
<evidence type="ECO:0000256" key="4">
    <source>
        <dbReference type="ARBA" id="ARBA00022490"/>
    </source>
</evidence>
<dbReference type="PROSITE" id="PS51686">
    <property type="entry name" value="SAM_MT_RSMB_NOP"/>
    <property type="match status" value="1"/>
</dbReference>
<feature type="binding site" evidence="13">
    <location>
        <position position="305"/>
    </location>
    <ligand>
        <name>S-adenosyl-L-methionine</name>
        <dbReference type="ChEBI" id="CHEBI:59789"/>
    </ligand>
</feature>
<accession>A0A8H2R121</accession>
<comment type="caution">
    <text evidence="13">Lacks conserved residue(s) required for the propagation of feature annotation.</text>
</comment>
<evidence type="ECO:0000256" key="6">
    <source>
        <dbReference type="ARBA" id="ARBA00022603"/>
    </source>
</evidence>
<dbReference type="PRINTS" id="PR02008">
    <property type="entry name" value="RCMTFAMILY"/>
</dbReference>
<dbReference type="InterPro" id="IPR006027">
    <property type="entry name" value="NusB_RsmB_TIM44"/>
</dbReference>
<name>A0A8H2R121_9FIRM</name>
<keyword evidence="6 13" id="KW-0489">Methyltransferase</keyword>
<comment type="similarity">
    <text evidence="13">Belongs to the class I-like SAM-binding methyltransferase superfamily. RsmB/NOP family.</text>
</comment>
<evidence type="ECO:0000256" key="13">
    <source>
        <dbReference type="PROSITE-ProRule" id="PRU01023"/>
    </source>
</evidence>
<dbReference type="Pfam" id="PF01189">
    <property type="entry name" value="Methyltr_RsmB-F"/>
    <property type="match status" value="1"/>
</dbReference>
<dbReference type="InterPro" id="IPR001678">
    <property type="entry name" value="MeTrfase_RsmB-F_NOP2_dom"/>
</dbReference>
<dbReference type="EC" id="2.1.1.176" evidence="3"/>
<dbReference type="InterPro" id="IPR035926">
    <property type="entry name" value="NusB-like_sf"/>
</dbReference>
<evidence type="ECO:0000256" key="8">
    <source>
        <dbReference type="ARBA" id="ARBA00022691"/>
    </source>
</evidence>
<keyword evidence="9 13" id="KW-0694">RNA-binding</keyword>
<sequence length="423" mass="47943">MLREEVLKALLAIDSGEESLEEVLNIGGQNEKDAGLYREIVKGVFRHKITLDYAIESFMNRKNQKLHKPIEMILRMAFYQWIYLDRVPAHAIVNESVNLAKKVGHKGSVAFVNAVLRKATKEKIHPEDWKFSSLEEEINIKYSLPMELTSYLIKSYGEDWTLDFARYSIEIPATDLRVNTSKISTKDLLDSLTKEGIQCKEIPGLDGLRVLKGNIFSTRAFKEGFFYVQDQAAMEVADFALKGQEKELKKALDVCGAPGGKSIGLALMRPDLKIQCCDVSIKKVKRIQDNIQRLGLKNIDPKLRDGQRPSKAEKEAFDLVLLDAPCSGFGLLKRKPEIKYKRTLKDIKSLVSVQKSLLEASATCLKVGGILVYSTCTISKEENEYLMEDFLKNREDFTLVDQKSLPLNQETDGFKMFKLVKTC</sequence>
<comment type="caution">
    <text evidence="15">The sequence shown here is derived from an EMBL/GenBank/DDBJ whole genome shotgun (WGS) entry which is preliminary data.</text>
</comment>
<feature type="domain" description="SAM-dependent MTase RsmB/NOP-type" evidence="14">
    <location>
        <begin position="164"/>
        <end position="423"/>
    </location>
</feature>
<dbReference type="SUPFAM" id="SSF48013">
    <property type="entry name" value="NusB-like"/>
    <property type="match status" value="1"/>
</dbReference>
<dbReference type="InterPro" id="IPR004573">
    <property type="entry name" value="rRNA_ssu_MeTfrase_B"/>
</dbReference>
<dbReference type="InterPro" id="IPR054728">
    <property type="entry name" value="RsmB-like_ferredoxin"/>
</dbReference>
<dbReference type="NCBIfam" id="TIGR00563">
    <property type="entry name" value="rsmB"/>
    <property type="match status" value="1"/>
</dbReference>
<evidence type="ECO:0000256" key="10">
    <source>
        <dbReference type="ARBA" id="ARBA00030399"/>
    </source>
</evidence>
<dbReference type="EMBL" id="CAACYI010000001">
    <property type="protein sequence ID" value="VFB16228.1"/>
    <property type="molecule type" value="Genomic_DNA"/>
</dbReference>
<dbReference type="Pfam" id="PF01029">
    <property type="entry name" value="NusB"/>
    <property type="match status" value="1"/>
</dbReference>
<dbReference type="PANTHER" id="PTHR22807">
    <property type="entry name" value="NOP2 YEAST -RELATED NOL1/NOP2/FMU SUN DOMAIN-CONTAINING"/>
    <property type="match status" value="1"/>
</dbReference>
<keyword evidence="8 13" id="KW-0949">S-adenosyl-L-methionine</keyword>
<dbReference type="GO" id="GO:0008649">
    <property type="term" value="F:rRNA methyltransferase activity"/>
    <property type="evidence" value="ECO:0007669"/>
    <property type="project" value="InterPro"/>
</dbReference>
<dbReference type="CDD" id="cd02440">
    <property type="entry name" value="AdoMet_MTases"/>
    <property type="match status" value="1"/>
</dbReference>
<evidence type="ECO:0000259" key="14">
    <source>
        <dbReference type="PROSITE" id="PS51686"/>
    </source>
</evidence>
<evidence type="ECO:0000256" key="3">
    <source>
        <dbReference type="ARBA" id="ARBA00012140"/>
    </source>
</evidence>
<dbReference type="AlphaFoldDB" id="A0A8H2R121"/>
<evidence type="ECO:0000256" key="2">
    <source>
        <dbReference type="ARBA" id="ARBA00004496"/>
    </source>
</evidence>
<comment type="function">
    <text evidence="1">Specifically methylates the cytosine at position 967 (m5C967) of 16S rRNA.</text>
</comment>
<keyword evidence="5" id="KW-0698">rRNA processing</keyword>
<dbReference type="InterPro" id="IPR023267">
    <property type="entry name" value="RCMT"/>
</dbReference>
<reference evidence="15 16" key="1">
    <citation type="submission" date="2019-02" db="EMBL/GenBank/DDBJ databases">
        <authorList>
            <consortium name="Pathogen Informatics"/>
        </authorList>
    </citation>
    <scope>NUCLEOTIDE SEQUENCE [LARGE SCALE GENOMIC DNA]</scope>
    <source>
        <strain evidence="15 16">3012STDY7089603</strain>
    </source>
</reference>
<organism evidence="15 16">
    <name type="scientific">Urinicoccus massiliensis</name>
    <dbReference type="NCBI Taxonomy" id="1723382"/>
    <lineage>
        <taxon>Bacteria</taxon>
        <taxon>Bacillati</taxon>
        <taxon>Bacillota</taxon>
        <taxon>Tissierellia</taxon>
        <taxon>Tissierellales</taxon>
        <taxon>Peptoniphilaceae</taxon>
        <taxon>Urinicoccus</taxon>
    </lineage>
</organism>
<dbReference type="NCBIfam" id="NF011494">
    <property type="entry name" value="PRK14902.1"/>
    <property type="match status" value="1"/>
</dbReference>